<reference evidence="1 2" key="1">
    <citation type="journal article" date="2008" name="Nature">
        <title>The genome of the choanoflagellate Monosiga brevicollis and the origin of metazoans.</title>
        <authorList>
            <consortium name="JGI Sequencing"/>
            <person name="King N."/>
            <person name="Westbrook M.J."/>
            <person name="Young S.L."/>
            <person name="Kuo A."/>
            <person name="Abedin M."/>
            <person name="Chapman J."/>
            <person name="Fairclough S."/>
            <person name="Hellsten U."/>
            <person name="Isogai Y."/>
            <person name="Letunic I."/>
            <person name="Marr M."/>
            <person name="Pincus D."/>
            <person name="Putnam N."/>
            <person name="Rokas A."/>
            <person name="Wright K.J."/>
            <person name="Zuzow R."/>
            <person name="Dirks W."/>
            <person name="Good M."/>
            <person name="Goodstein D."/>
            <person name="Lemons D."/>
            <person name="Li W."/>
            <person name="Lyons J.B."/>
            <person name="Morris A."/>
            <person name="Nichols S."/>
            <person name="Richter D.J."/>
            <person name="Salamov A."/>
            <person name="Bork P."/>
            <person name="Lim W.A."/>
            <person name="Manning G."/>
            <person name="Miller W.T."/>
            <person name="McGinnis W."/>
            <person name="Shapiro H."/>
            <person name="Tjian R."/>
            <person name="Grigoriev I.V."/>
            <person name="Rokhsar D."/>
        </authorList>
    </citation>
    <scope>NUCLEOTIDE SEQUENCE [LARGE SCALE GENOMIC DNA]</scope>
    <source>
        <strain evidence="2">MX1 / ATCC 50154</strain>
    </source>
</reference>
<dbReference type="GeneID" id="5889611"/>
<dbReference type="PANTHER" id="PTHR22916:SF3">
    <property type="entry name" value="UDP-GLCNAC:BETAGAL BETA-1,3-N-ACETYLGLUCOSAMINYLTRANSFERASE-LIKE PROTEIN 1"/>
    <property type="match status" value="1"/>
</dbReference>
<evidence type="ECO:0008006" key="3">
    <source>
        <dbReference type="Google" id="ProtNLM"/>
    </source>
</evidence>
<gene>
    <name evidence="1" type="ORF">MONBRDRAFT_23994</name>
</gene>
<dbReference type="FunCoup" id="A9UUD8">
    <property type="interactions" value="111"/>
</dbReference>
<accession>A9UUD8</accession>
<organism evidence="1 2">
    <name type="scientific">Monosiga brevicollis</name>
    <name type="common">Choanoflagellate</name>
    <dbReference type="NCBI Taxonomy" id="81824"/>
    <lineage>
        <taxon>Eukaryota</taxon>
        <taxon>Choanoflagellata</taxon>
        <taxon>Craspedida</taxon>
        <taxon>Salpingoecidae</taxon>
        <taxon>Monosiga</taxon>
    </lineage>
</organism>
<dbReference type="EMBL" id="CH991546">
    <property type="protein sequence ID" value="EDQ91079.1"/>
    <property type="molecule type" value="Genomic_DNA"/>
</dbReference>
<proteinExistence type="predicted"/>
<dbReference type="InterPro" id="IPR029044">
    <property type="entry name" value="Nucleotide-diphossugar_trans"/>
</dbReference>
<dbReference type="eggNOG" id="KOG2977">
    <property type="taxonomic scope" value="Eukaryota"/>
</dbReference>
<dbReference type="InParanoid" id="A9UUD8"/>
<keyword evidence="2" id="KW-1185">Reference proteome</keyword>
<name>A9UUD8_MONBE</name>
<dbReference type="Proteomes" id="UP000001357">
    <property type="component" value="Unassembled WGS sequence"/>
</dbReference>
<dbReference type="GO" id="GO:0016757">
    <property type="term" value="F:glycosyltransferase activity"/>
    <property type="evidence" value="ECO:0007669"/>
    <property type="project" value="UniProtKB-ARBA"/>
</dbReference>
<sequence length="332" mass="37303">MPSVIIGALQSLGAHLCFLDSDDVMKPERVRVQLAASLRFPNAMIGSRVERVPADSTSRYTHWINGVTQRELVTHRFRDVSLIAPTWFMPRRVFASTGGFSPELAEDLLLLHAHITAFAHQHGHDGAQAWSIARRAFRPLDHSTSALSVVGHTDADPRDRSTTAEARISAGMPTAEQLVLPTSEVALYRCPEVLMMYRFREASGSFRVSRAYLREMRTALLVDQVLTKWPDRFGIWSAGKNGRQFFQALPAHLQARVRAFYDVDAKKLGKEYRHHDPVTRHVLRSIPILPIEGLVPPFVTCLALDRTEGVFEATLAHMAVDLVEGRDYVIFN</sequence>
<evidence type="ECO:0000313" key="2">
    <source>
        <dbReference type="Proteomes" id="UP000001357"/>
    </source>
</evidence>
<evidence type="ECO:0000313" key="1">
    <source>
        <dbReference type="EMBL" id="EDQ91079.1"/>
    </source>
</evidence>
<dbReference type="PANTHER" id="PTHR22916">
    <property type="entry name" value="GLYCOSYLTRANSFERASE"/>
    <property type="match status" value="1"/>
</dbReference>
<dbReference type="SUPFAM" id="SSF53448">
    <property type="entry name" value="Nucleotide-diphospho-sugar transferases"/>
    <property type="match status" value="1"/>
</dbReference>
<dbReference type="AlphaFoldDB" id="A9UUD8"/>
<protein>
    <recommendedName>
        <fullName evidence="3">Glycosyltransferase 2-like domain-containing protein</fullName>
    </recommendedName>
</protein>
<dbReference type="KEGG" id="mbr:MONBRDRAFT_23994"/>
<dbReference type="OMA" id="YTHWING"/>
<dbReference type="Gene3D" id="3.90.550.10">
    <property type="entry name" value="Spore Coat Polysaccharide Biosynthesis Protein SpsA, Chain A"/>
    <property type="match status" value="1"/>
</dbReference>
<dbReference type="RefSeq" id="XP_001744376.1">
    <property type="nucleotide sequence ID" value="XM_001744324.1"/>
</dbReference>